<accession>A0AAD8J596</accession>
<evidence type="ECO:0000256" key="4">
    <source>
        <dbReference type="PROSITE-ProRule" id="PRU00035"/>
    </source>
</evidence>
<keyword evidence="1" id="KW-0805">Transcription regulation</keyword>
<protein>
    <submittedName>
        <fullName evidence="7">Uncharacterized protein</fullName>
    </submittedName>
</protein>
<organism evidence="7 8">
    <name type="scientific">Heracleum sosnowskyi</name>
    <dbReference type="NCBI Taxonomy" id="360622"/>
    <lineage>
        <taxon>Eukaryota</taxon>
        <taxon>Viridiplantae</taxon>
        <taxon>Streptophyta</taxon>
        <taxon>Embryophyta</taxon>
        <taxon>Tracheophyta</taxon>
        <taxon>Spermatophyta</taxon>
        <taxon>Magnoliopsida</taxon>
        <taxon>eudicotyledons</taxon>
        <taxon>Gunneridae</taxon>
        <taxon>Pentapetalae</taxon>
        <taxon>asterids</taxon>
        <taxon>campanulids</taxon>
        <taxon>Apiales</taxon>
        <taxon>Apiaceae</taxon>
        <taxon>Apioideae</taxon>
        <taxon>apioid superclade</taxon>
        <taxon>Tordylieae</taxon>
        <taxon>Tordyliinae</taxon>
        <taxon>Heracleum</taxon>
    </lineage>
</organism>
<dbReference type="PRINTS" id="PR00503">
    <property type="entry name" value="BROMODOMAIN"/>
</dbReference>
<dbReference type="EMBL" id="JAUIZM010000002">
    <property type="protein sequence ID" value="KAK1396010.1"/>
    <property type="molecule type" value="Genomic_DNA"/>
</dbReference>
<evidence type="ECO:0000313" key="8">
    <source>
        <dbReference type="Proteomes" id="UP001237642"/>
    </source>
</evidence>
<dbReference type="InterPro" id="IPR038336">
    <property type="entry name" value="NET_sf"/>
</dbReference>
<dbReference type="InterPro" id="IPR027353">
    <property type="entry name" value="NET_dom"/>
</dbReference>
<keyword evidence="8" id="KW-1185">Reference proteome</keyword>
<dbReference type="PROSITE" id="PS51525">
    <property type="entry name" value="NET"/>
    <property type="match status" value="1"/>
</dbReference>
<dbReference type="Pfam" id="PF17035">
    <property type="entry name" value="BET"/>
    <property type="match status" value="1"/>
</dbReference>
<keyword evidence="3" id="KW-0804">Transcription</keyword>
<dbReference type="Proteomes" id="UP001237642">
    <property type="component" value="Unassembled WGS sequence"/>
</dbReference>
<dbReference type="SUPFAM" id="SSF47370">
    <property type="entry name" value="Bromodomain"/>
    <property type="match status" value="1"/>
</dbReference>
<keyword evidence="2 4" id="KW-0103">Bromodomain</keyword>
<comment type="caution">
    <text evidence="7">The sequence shown here is derived from an EMBL/GenBank/DDBJ whole genome shotgun (WGS) entry which is preliminary data.</text>
</comment>
<reference evidence="7" key="1">
    <citation type="submission" date="2023-02" db="EMBL/GenBank/DDBJ databases">
        <title>Genome of toxic invasive species Heracleum sosnowskyi carries increased number of genes despite the absence of recent whole-genome duplications.</title>
        <authorList>
            <person name="Schelkunov M."/>
            <person name="Shtratnikova V."/>
            <person name="Makarenko M."/>
            <person name="Klepikova A."/>
            <person name="Omelchenko D."/>
            <person name="Novikova G."/>
            <person name="Obukhova E."/>
            <person name="Bogdanov V."/>
            <person name="Penin A."/>
            <person name="Logacheva M."/>
        </authorList>
    </citation>
    <scope>NUCLEOTIDE SEQUENCE</scope>
    <source>
        <strain evidence="7">Hsosn_3</strain>
        <tissue evidence="7">Leaf</tissue>
    </source>
</reference>
<feature type="domain" description="NET" evidence="6">
    <location>
        <begin position="295"/>
        <end position="379"/>
    </location>
</feature>
<dbReference type="AlphaFoldDB" id="A0AAD8J596"/>
<evidence type="ECO:0000256" key="3">
    <source>
        <dbReference type="ARBA" id="ARBA00023163"/>
    </source>
</evidence>
<name>A0AAD8J596_9APIA</name>
<evidence type="ECO:0000313" key="7">
    <source>
        <dbReference type="EMBL" id="KAK1396010.1"/>
    </source>
</evidence>
<proteinExistence type="predicted"/>
<gene>
    <name evidence="7" type="ORF">POM88_005873</name>
</gene>
<evidence type="ECO:0000256" key="1">
    <source>
        <dbReference type="ARBA" id="ARBA00023015"/>
    </source>
</evidence>
<dbReference type="InterPro" id="IPR036427">
    <property type="entry name" value="Bromodomain-like_sf"/>
</dbReference>
<dbReference type="SMART" id="SM00297">
    <property type="entry name" value="BROMO"/>
    <property type="match status" value="1"/>
</dbReference>
<dbReference type="PANTHER" id="PTHR45926">
    <property type="entry name" value="OSJNBA0053K19.4 PROTEIN"/>
    <property type="match status" value="1"/>
</dbReference>
<dbReference type="PROSITE" id="PS50014">
    <property type="entry name" value="BROMODOMAIN_2"/>
    <property type="match status" value="1"/>
</dbReference>
<dbReference type="Gene3D" id="1.20.920.10">
    <property type="entry name" value="Bromodomain-like"/>
    <property type="match status" value="1"/>
</dbReference>
<reference evidence="7" key="2">
    <citation type="submission" date="2023-05" db="EMBL/GenBank/DDBJ databases">
        <authorList>
            <person name="Schelkunov M.I."/>
        </authorList>
    </citation>
    <scope>NUCLEOTIDE SEQUENCE</scope>
    <source>
        <strain evidence="7">Hsosn_3</strain>
        <tissue evidence="7">Leaf</tissue>
    </source>
</reference>
<dbReference type="InterPro" id="IPR001487">
    <property type="entry name" value="Bromodomain"/>
</dbReference>
<evidence type="ECO:0000259" key="6">
    <source>
        <dbReference type="PROSITE" id="PS51525"/>
    </source>
</evidence>
<dbReference type="Pfam" id="PF00439">
    <property type="entry name" value="Bromodomain"/>
    <property type="match status" value="1"/>
</dbReference>
<evidence type="ECO:0000259" key="5">
    <source>
        <dbReference type="PROSITE" id="PS50014"/>
    </source>
</evidence>
<feature type="domain" description="Bromo" evidence="5">
    <location>
        <begin position="138"/>
        <end position="210"/>
    </location>
</feature>
<evidence type="ECO:0000256" key="2">
    <source>
        <dbReference type="ARBA" id="ARBA00023117"/>
    </source>
</evidence>
<sequence>MASRPKLCEASCYKRMKHPISKPSNSKPTKSHNVDDEMLGNVSFNLNSRSKTELKQLKDKFISKIQSIQSFVKQIEARELELVRLEDVNSKKNLGQKRVVPVTPDPQNKRRRLVKTNSNETLKDVEMRKCGVILEKLMNHKDGWVFNEPVDVVGLGLADYHRIVKRPMDLGTVKLKLDIGLYENSLDFADDVRLTFQNARLYNGEGDDVYTMATVLLHMFHRLFDSTNHKFEAEVQSVIVEQHKFRKPLGEITKSQLVSSQHNVEKPVQIHPLEGLPKKNTVSEQQIRTLVLPEAKENPPMRKEMSDLERDWLGRVLQDFGDKYVVEILQIVANRNSNYMTTPDGDEEIELDMEALDSETMWDLHTFCTLKLKAEDNNKAI</sequence>
<dbReference type="Gene3D" id="1.20.1270.220">
    <property type="match status" value="1"/>
</dbReference>